<comment type="caution">
    <text evidence="3">The sequence shown here is derived from an EMBL/GenBank/DDBJ whole genome shotgun (WGS) entry which is preliminary data.</text>
</comment>
<dbReference type="GO" id="GO:0016740">
    <property type="term" value="F:transferase activity"/>
    <property type="evidence" value="ECO:0007669"/>
    <property type="project" value="InterPro"/>
</dbReference>
<proteinExistence type="inferred from homology"/>
<comment type="similarity">
    <text evidence="1">Belongs to the PC-esterase family. TBL subfamily.</text>
</comment>
<reference evidence="3 4" key="1">
    <citation type="journal article" date="2024" name="Plant J.">
        <title>Genome sequences and population genomics reveal climatic adaptation and genomic divergence between two closely related sweetgum species.</title>
        <authorList>
            <person name="Xu W.Q."/>
            <person name="Ren C.Q."/>
            <person name="Zhang X.Y."/>
            <person name="Comes H.P."/>
            <person name="Liu X.H."/>
            <person name="Li Y.G."/>
            <person name="Kettle C.J."/>
            <person name="Jalonen R."/>
            <person name="Gaisberger H."/>
            <person name="Ma Y.Z."/>
            <person name="Qiu Y.X."/>
        </authorList>
    </citation>
    <scope>NUCLEOTIDE SEQUENCE [LARGE SCALE GENOMIC DNA]</scope>
    <source>
        <strain evidence="3">Hangzhou</strain>
    </source>
</reference>
<accession>A0AAP0S5N6</accession>
<dbReference type="InterPro" id="IPR026057">
    <property type="entry name" value="TBL_C"/>
</dbReference>
<evidence type="ECO:0000256" key="1">
    <source>
        <dbReference type="ARBA" id="ARBA00007727"/>
    </source>
</evidence>
<evidence type="ECO:0000259" key="2">
    <source>
        <dbReference type="Pfam" id="PF13839"/>
    </source>
</evidence>
<dbReference type="EMBL" id="JBBPBK010000001">
    <property type="protein sequence ID" value="KAK9291375.1"/>
    <property type="molecule type" value="Genomic_DNA"/>
</dbReference>
<name>A0AAP0S5N6_LIQFO</name>
<gene>
    <name evidence="3" type="ORF">L1049_019321</name>
</gene>
<evidence type="ECO:0000313" key="4">
    <source>
        <dbReference type="Proteomes" id="UP001415857"/>
    </source>
</evidence>
<organism evidence="3 4">
    <name type="scientific">Liquidambar formosana</name>
    <name type="common">Formosan gum</name>
    <dbReference type="NCBI Taxonomy" id="63359"/>
    <lineage>
        <taxon>Eukaryota</taxon>
        <taxon>Viridiplantae</taxon>
        <taxon>Streptophyta</taxon>
        <taxon>Embryophyta</taxon>
        <taxon>Tracheophyta</taxon>
        <taxon>Spermatophyta</taxon>
        <taxon>Magnoliopsida</taxon>
        <taxon>eudicotyledons</taxon>
        <taxon>Gunneridae</taxon>
        <taxon>Pentapetalae</taxon>
        <taxon>Saxifragales</taxon>
        <taxon>Altingiaceae</taxon>
        <taxon>Liquidambar</taxon>
    </lineage>
</organism>
<dbReference type="Pfam" id="PF13839">
    <property type="entry name" value="PC-Esterase"/>
    <property type="match status" value="1"/>
</dbReference>
<keyword evidence="4" id="KW-1185">Reference proteome</keyword>
<feature type="domain" description="Trichome birefringence-like C-terminal" evidence="2">
    <location>
        <begin position="44"/>
        <end position="135"/>
    </location>
</feature>
<dbReference type="AlphaFoldDB" id="A0AAP0S5N6"/>
<protein>
    <recommendedName>
        <fullName evidence="2">Trichome birefringence-like C-terminal domain-containing protein</fullName>
    </recommendedName>
</protein>
<sequence>MHVNGKPNADKKLGEIGNVKDFTGYSVVRWLDSCLPLYTWLKPFFSPEHFFSRDWNTEGSCDNATPLASGSDVWKEVNQVIMLFRPEGALKGTKVKILDICLIFSNLRDEGIVSCYSNIVYRICLYWCLPGIPDT</sequence>
<dbReference type="Proteomes" id="UP001415857">
    <property type="component" value="Unassembled WGS sequence"/>
</dbReference>
<evidence type="ECO:0000313" key="3">
    <source>
        <dbReference type="EMBL" id="KAK9291375.1"/>
    </source>
</evidence>